<comment type="caution">
    <text evidence="2">The sequence shown here is derived from an EMBL/GenBank/DDBJ whole genome shotgun (WGS) entry which is preliminary data.</text>
</comment>
<organism evidence="2 3">
    <name type="scientific">Ruminococcus flavefaciens</name>
    <dbReference type="NCBI Taxonomy" id="1265"/>
    <lineage>
        <taxon>Bacteria</taxon>
        <taxon>Bacillati</taxon>
        <taxon>Bacillota</taxon>
        <taxon>Clostridia</taxon>
        <taxon>Eubacteriales</taxon>
        <taxon>Oscillospiraceae</taxon>
        <taxon>Ruminococcus</taxon>
    </lineage>
</organism>
<feature type="transmembrane region" description="Helical" evidence="1">
    <location>
        <begin position="37"/>
        <end position="58"/>
    </location>
</feature>
<evidence type="ECO:0008006" key="4">
    <source>
        <dbReference type="Google" id="ProtNLM"/>
    </source>
</evidence>
<evidence type="ECO:0000256" key="1">
    <source>
        <dbReference type="SAM" id="Phobius"/>
    </source>
</evidence>
<dbReference type="InterPro" id="IPR034804">
    <property type="entry name" value="SQR/QFR_C/D"/>
</dbReference>
<reference evidence="2 3" key="1">
    <citation type="submission" date="2018-05" db="EMBL/GenBank/DDBJ databases">
        <title>The Hungate 1000. A catalogue of reference genomes from the rumen microbiome.</title>
        <authorList>
            <person name="Kelly W."/>
        </authorList>
    </citation>
    <scope>NUCLEOTIDE SEQUENCE [LARGE SCALE GENOMIC DNA]</scope>
    <source>
        <strain evidence="2 3">SAb67</strain>
    </source>
</reference>
<feature type="transmembrane region" description="Helical" evidence="1">
    <location>
        <begin position="108"/>
        <end position="133"/>
    </location>
</feature>
<accession>A0A315Y3H1</accession>
<feature type="transmembrane region" description="Helical" evidence="1">
    <location>
        <begin position="79"/>
        <end position="96"/>
    </location>
</feature>
<protein>
    <recommendedName>
        <fullName evidence="4">Pilus assembly protein PilX</fullName>
    </recommendedName>
</protein>
<dbReference type="Proteomes" id="UP000245720">
    <property type="component" value="Unassembled WGS sequence"/>
</dbReference>
<keyword evidence="1" id="KW-0472">Membrane</keyword>
<dbReference type="GO" id="GO:0016020">
    <property type="term" value="C:membrane"/>
    <property type="evidence" value="ECO:0007669"/>
    <property type="project" value="InterPro"/>
</dbReference>
<dbReference type="AlphaFoldDB" id="A0A315Y3H1"/>
<sequence>MRKLNTVLSVLLIIIFGIHGVMGGFMLIGTGKSAGKVLAWIGVCILAVHAVIGVYLTVKSLKTAKNTDGKYLRENKAFWARRASGLAILILLFFHIGMFGEVRNGQYILFPFTTTNLITQLLFIASVAVHILINIRPLLVSLGIISFKKRKGDIYLILSVLLLFMSGAVIFYYIGWQS</sequence>
<dbReference type="EMBL" id="QGDI01000002">
    <property type="protein sequence ID" value="PWJ14800.1"/>
    <property type="molecule type" value="Genomic_DNA"/>
</dbReference>
<name>A0A315Y3H1_RUMFL</name>
<evidence type="ECO:0000313" key="3">
    <source>
        <dbReference type="Proteomes" id="UP000245720"/>
    </source>
</evidence>
<feature type="transmembrane region" description="Helical" evidence="1">
    <location>
        <begin position="154"/>
        <end position="174"/>
    </location>
</feature>
<dbReference type="SUPFAM" id="SSF81343">
    <property type="entry name" value="Fumarate reductase respiratory complex transmembrane subunits"/>
    <property type="match status" value="1"/>
</dbReference>
<feature type="transmembrane region" description="Helical" evidence="1">
    <location>
        <begin position="7"/>
        <end position="31"/>
    </location>
</feature>
<dbReference type="RefSeq" id="WP_109725656.1">
    <property type="nucleotide sequence ID" value="NZ_QGDI01000002.1"/>
</dbReference>
<gene>
    <name evidence="2" type="ORF">IE37_00786</name>
</gene>
<evidence type="ECO:0000313" key="2">
    <source>
        <dbReference type="EMBL" id="PWJ14800.1"/>
    </source>
</evidence>
<keyword evidence="1" id="KW-1133">Transmembrane helix</keyword>
<dbReference type="OrthoDB" id="1851433at2"/>
<keyword evidence="1" id="KW-0812">Transmembrane</keyword>
<proteinExistence type="predicted"/>